<evidence type="ECO:0000256" key="1">
    <source>
        <dbReference type="SAM" id="Phobius"/>
    </source>
</evidence>
<keyword evidence="1" id="KW-0812">Transmembrane</keyword>
<dbReference type="EMBL" id="CP124685">
    <property type="protein sequence ID" value="WGX76274.1"/>
    <property type="molecule type" value="Genomic_DNA"/>
</dbReference>
<dbReference type="Proteomes" id="UP001239169">
    <property type="component" value="Chromosome"/>
</dbReference>
<evidence type="ECO:0000313" key="2">
    <source>
        <dbReference type="EMBL" id="WGX76274.1"/>
    </source>
</evidence>
<evidence type="ECO:0000313" key="3">
    <source>
        <dbReference type="Proteomes" id="UP001239169"/>
    </source>
</evidence>
<keyword evidence="1" id="KW-1133">Transmembrane helix</keyword>
<sequence>MFNKSTFKFNMPEINAYIVVIGILSLILMYYNIYIGALVFAAFIYIVFHNWRTRDIRRKEWNKYIQDLAVDIDEVTKSYTKLANTFMYFRV</sequence>
<accession>A0ABY8R3Z0</accession>
<keyword evidence="3" id="KW-1185">Reference proteome</keyword>
<reference evidence="2 3" key="1">
    <citation type="submission" date="2023-04" db="EMBL/GenBank/DDBJ databases">
        <title>Bacteria Genome Submission.</title>
        <authorList>
            <person name="Isaac P."/>
        </authorList>
    </citation>
    <scope>NUCLEOTIDE SEQUENCE [LARGE SCALE GENOMIC DNA]</scope>
    <source>
        <strain evidence="2 3">SampleS7P1</strain>
    </source>
</reference>
<organism evidence="2 3">
    <name type="scientific">Paraclostridium bifermentans</name>
    <name type="common">Clostridium bifermentans</name>
    <dbReference type="NCBI Taxonomy" id="1490"/>
    <lineage>
        <taxon>Bacteria</taxon>
        <taxon>Bacillati</taxon>
        <taxon>Bacillota</taxon>
        <taxon>Clostridia</taxon>
        <taxon>Peptostreptococcales</taxon>
        <taxon>Peptostreptococcaceae</taxon>
        <taxon>Paraclostridium</taxon>
    </lineage>
</organism>
<keyword evidence="1" id="KW-0472">Membrane</keyword>
<proteinExistence type="predicted"/>
<gene>
    <name evidence="2" type="ORF">QJS64_02715</name>
</gene>
<feature type="transmembrane region" description="Helical" evidence="1">
    <location>
        <begin position="16"/>
        <end position="48"/>
    </location>
</feature>
<name>A0ABY8R3Z0_PARBF</name>
<protein>
    <submittedName>
        <fullName evidence="2">Uncharacterized protein</fullName>
    </submittedName>
</protein>